<keyword evidence="1" id="KW-0472">Membrane</keyword>
<dbReference type="AlphaFoldDB" id="A0A5C4MSI3"/>
<gene>
    <name evidence="2" type="ORF">FHG66_15620</name>
</gene>
<evidence type="ECO:0000313" key="3">
    <source>
        <dbReference type="Proteomes" id="UP000305887"/>
    </source>
</evidence>
<sequence>MAIRVEHELHQRRWGRNLGLGLILAGLVAIVFGLTVVKVLSLADIREFESFDHVSRPQIVSEDEAVQGSGGTP</sequence>
<dbReference type="Proteomes" id="UP000305887">
    <property type="component" value="Unassembled WGS sequence"/>
</dbReference>
<organism evidence="2 3">
    <name type="scientific">Rubellimicrobium rubrum</name>
    <dbReference type="NCBI Taxonomy" id="2585369"/>
    <lineage>
        <taxon>Bacteria</taxon>
        <taxon>Pseudomonadati</taxon>
        <taxon>Pseudomonadota</taxon>
        <taxon>Alphaproteobacteria</taxon>
        <taxon>Rhodobacterales</taxon>
        <taxon>Roseobacteraceae</taxon>
        <taxon>Rubellimicrobium</taxon>
    </lineage>
</organism>
<feature type="transmembrane region" description="Helical" evidence="1">
    <location>
        <begin position="20"/>
        <end position="40"/>
    </location>
</feature>
<keyword evidence="1" id="KW-0812">Transmembrane</keyword>
<name>A0A5C4MSI3_9RHOB</name>
<dbReference type="RefSeq" id="WP_139077999.1">
    <property type="nucleotide sequence ID" value="NZ_VDFU01000021.1"/>
</dbReference>
<evidence type="ECO:0000256" key="1">
    <source>
        <dbReference type="SAM" id="Phobius"/>
    </source>
</evidence>
<proteinExistence type="predicted"/>
<keyword evidence="3" id="KW-1185">Reference proteome</keyword>
<protein>
    <recommendedName>
        <fullName evidence="4">Cytochrome C oxidase assembly protein</fullName>
    </recommendedName>
</protein>
<comment type="caution">
    <text evidence="2">The sequence shown here is derived from an EMBL/GenBank/DDBJ whole genome shotgun (WGS) entry which is preliminary data.</text>
</comment>
<keyword evidence="1" id="KW-1133">Transmembrane helix</keyword>
<reference evidence="2 3" key="1">
    <citation type="submission" date="2019-06" db="EMBL/GenBank/DDBJ databases">
        <title>YIM 131921 draft genome.</title>
        <authorList>
            <person name="Jiang L."/>
        </authorList>
    </citation>
    <scope>NUCLEOTIDE SEQUENCE [LARGE SCALE GENOMIC DNA]</scope>
    <source>
        <strain evidence="2 3">YIM 131921</strain>
    </source>
</reference>
<accession>A0A5C4MSI3</accession>
<dbReference type="OrthoDB" id="7871759at2"/>
<evidence type="ECO:0000313" key="2">
    <source>
        <dbReference type="EMBL" id="TNC47898.1"/>
    </source>
</evidence>
<dbReference type="EMBL" id="VDFU01000021">
    <property type="protein sequence ID" value="TNC47898.1"/>
    <property type="molecule type" value="Genomic_DNA"/>
</dbReference>
<evidence type="ECO:0008006" key="4">
    <source>
        <dbReference type="Google" id="ProtNLM"/>
    </source>
</evidence>